<proteinExistence type="predicted"/>
<reference evidence="3 4" key="1">
    <citation type="journal article" date="2018" name="IMA Fungus">
        <title>IMA Genome-F 9: Draft genome sequence of Annulohypoxylon stygium, Aspergillus mulundensis, Berkeleyomyces basicola (syn. Thielaviopsis basicola), Ceratocystis smalleyi, two Cercospora beticola strains, Coleophoma cylindrospora, Fusarium fracticaudum, Phialophora cf. hyalina, and Morchella septimelata.</title>
        <authorList>
            <person name="Wingfield B.D."/>
            <person name="Bills G.F."/>
            <person name="Dong Y."/>
            <person name="Huang W."/>
            <person name="Nel W.J."/>
            <person name="Swalarsk-Parry B.S."/>
            <person name="Vaghefi N."/>
            <person name="Wilken P.M."/>
            <person name="An Z."/>
            <person name="de Beer Z.W."/>
            <person name="De Vos L."/>
            <person name="Chen L."/>
            <person name="Duong T.A."/>
            <person name="Gao Y."/>
            <person name="Hammerbacher A."/>
            <person name="Kikkert J.R."/>
            <person name="Li Y."/>
            <person name="Li H."/>
            <person name="Li K."/>
            <person name="Li Q."/>
            <person name="Liu X."/>
            <person name="Ma X."/>
            <person name="Naidoo K."/>
            <person name="Pethybridge S.J."/>
            <person name="Sun J."/>
            <person name="Steenkamp E.T."/>
            <person name="van der Nest M.A."/>
            <person name="van Wyk S."/>
            <person name="Wingfield M.J."/>
            <person name="Xiong C."/>
            <person name="Yue Q."/>
            <person name="Zhang X."/>
        </authorList>
    </citation>
    <scope>NUCLEOTIDE SEQUENCE [LARGE SCALE GENOMIC DNA]</scope>
    <source>
        <strain evidence="3 4">BP5796</strain>
    </source>
</reference>
<accession>A0A3D8R387</accession>
<feature type="domain" description="F-box" evidence="2">
    <location>
        <begin position="1"/>
        <end position="47"/>
    </location>
</feature>
<keyword evidence="4" id="KW-1185">Reference proteome</keyword>
<dbReference type="CDD" id="cd09917">
    <property type="entry name" value="F-box_SF"/>
    <property type="match status" value="1"/>
</dbReference>
<feature type="region of interest" description="Disordered" evidence="1">
    <location>
        <begin position="281"/>
        <end position="300"/>
    </location>
</feature>
<dbReference type="OrthoDB" id="5334391at2759"/>
<evidence type="ECO:0000313" key="4">
    <source>
        <dbReference type="Proteomes" id="UP000256328"/>
    </source>
</evidence>
<comment type="caution">
    <text evidence="3">The sequence shown here is derived from an EMBL/GenBank/DDBJ whole genome shotgun (WGS) entry which is preliminary data.</text>
</comment>
<dbReference type="InterPro" id="IPR001810">
    <property type="entry name" value="F-box_dom"/>
</dbReference>
<evidence type="ECO:0000259" key="2">
    <source>
        <dbReference type="PROSITE" id="PS50181"/>
    </source>
</evidence>
<protein>
    <recommendedName>
        <fullName evidence="2">F-box domain-containing protein</fullName>
    </recommendedName>
</protein>
<dbReference type="InterPro" id="IPR036047">
    <property type="entry name" value="F-box-like_dom_sf"/>
</dbReference>
<organism evidence="3 4">
    <name type="scientific">Coleophoma crateriformis</name>
    <dbReference type="NCBI Taxonomy" id="565419"/>
    <lineage>
        <taxon>Eukaryota</taxon>
        <taxon>Fungi</taxon>
        <taxon>Dikarya</taxon>
        <taxon>Ascomycota</taxon>
        <taxon>Pezizomycotina</taxon>
        <taxon>Leotiomycetes</taxon>
        <taxon>Helotiales</taxon>
        <taxon>Dermateaceae</taxon>
        <taxon>Coleophoma</taxon>
    </lineage>
</organism>
<name>A0A3D8R387_9HELO</name>
<dbReference type="Pfam" id="PF12937">
    <property type="entry name" value="F-box-like"/>
    <property type="match status" value="1"/>
</dbReference>
<evidence type="ECO:0000313" key="3">
    <source>
        <dbReference type="EMBL" id="RDW68509.1"/>
    </source>
</evidence>
<gene>
    <name evidence="3" type="ORF">BP5796_09166</name>
</gene>
<dbReference type="PROSITE" id="PS50181">
    <property type="entry name" value="FBOX"/>
    <property type="match status" value="1"/>
</dbReference>
<dbReference type="Gene3D" id="1.20.1280.50">
    <property type="match status" value="1"/>
</dbReference>
<dbReference type="EMBL" id="PDLN01000013">
    <property type="protein sequence ID" value="RDW68509.1"/>
    <property type="molecule type" value="Genomic_DNA"/>
</dbReference>
<sequence length="512" mass="59435">MKDITELPNDIFLLIVTQLSPRDLILGRRVSRKWQAAFTQAELARHVLLLHYPRASEIRSIKSERDADWACLLAKIAARYHFLKLGRPRSIEKLSLAQSFVRPEWARYHPVAPWKRHLQFEDKSAPFHYPDKLWTFDEGILIFPSSKLQRYALYDLASGVVGGISFQPVGKIVRRIRLKEKVLIVEWCEKDAYHQLNENETVYRHFATAYDLTQDENGSWTTHFRNEWRIHFLGMPLNSRDRFYSTHSATHYALYIWQPNRSAWGEDEPIEALAIWDISSPSPYQPSEDTTGKDKPAETAEGPRVLKRFSFADLDFYKIRQRASPTLRELRLDENHVYLVEEDHRWLVGEQSSPSLPRLHKVKTVGIPFTAGPRWEDECGADGDMNLSFCERGMDSRHPRHAPCWRHEEFPYLTITEAADLAAGVRYTARHCFMLETISINIRPKIHVKGPGYEISLQDDLWQQLLAKGSIHGSEHWLVGENVDREIVILHFDQQMSSLDQGDVHHELGLDA</sequence>
<dbReference type="Proteomes" id="UP000256328">
    <property type="component" value="Unassembled WGS sequence"/>
</dbReference>
<evidence type="ECO:0000256" key="1">
    <source>
        <dbReference type="SAM" id="MobiDB-lite"/>
    </source>
</evidence>
<dbReference type="AlphaFoldDB" id="A0A3D8R387"/>
<dbReference type="SUPFAM" id="SSF81383">
    <property type="entry name" value="F-box domain"/>
    <property type="match status" value="1"/>
</dbReference>